<evidence type="ECO:0000313" key="2">
    <source>
        <dbReference type="EMBL" id="OEY86605.1"/>
    </source>
</evidence>
<reference evidence="2 3" key="1">
    <citation type="submission" date="2016-09" db="EMBL/GenBank/DDBJ databases">
        <title>Genomic evidence for plant-parasitic nematodes as the earliest Wolbachia hosts.</title>
        <authorList>
            <person name="Brown A.M."/>
            <person name="Wasala S.K."/>
            <person name="Howe D.K."/>
            <person name="Peetz A.B."/>
            <person name="Zasada I.A."/>
            <person name="Denver D.R."/>
        </authorList>
    </citation>
    <scope>NUCLEOTIDE SEQUENCE [LARGE SCALE GENOMIC DNA]</scope>
    <source>
        <strain evidence="3">wPpe</strain>
    </source>
</reference>
<gene>
    <name evidence="2" type="ORF">BIY23_02760</name>
</gene>
<keyword evidence="3" id="KW-1185">Reference proteome</keyword>
<dbReference type="InterPro" id="IPR011250">
    <property type="entry name" value="OMP/PagP_B-barrel"/>
</dbReference>
<sequence length="261" mass="29697">MGYHNLNASIERVTLDVDQRVADLRSNVSGISEDLSSATQFREELPVSSKIKLHHKNHFYVSFSGGKTYDDNSEVFVNGIRAIGDRMLTLIDGNSWSSIIKNILTGEINAISQFDGKINFQWLGHTSLGCHIGENGRIDYEIINFKMSIQDNKLIFDKSASIFAFLFNLYYSPHIKDTKLSPYISFGIGPTIFRLQRINKPTNTIVPLNLPWYAYQVRLGIDYVVVQDLSVFLGYRYFNIPIPLANRISTHNIEAGIRLHF</sequence>
<dbReference type="SUPFAM" id="SSF56925">
    <property type="entry name" value="OMPA-like"/>
    <property type="match status" value="1"/>
</dbReference>
<evidence type="ECO:0000313" key="3">
    <source>
        <dbReference type="Proteomes" id="UP000175679"/>
    </source>
</evidence>
<dbReference type="EMBL" id="MJMG01000007">
    <property type="protein sequence ID" value="OEY86605.1"/>
    <property type="molecule type" value="Genomic_DNA"/>
</dbReference>
<protein>
    <recommendedName>
        <fullName evidence="1">Msp4/OMP-like domain-containing protein</fullName>
    </recommendedName>
</protein>
<organism evidence="2 3">
    <name type="scientific">Wolbachia pipientis</name>
    <dbReference type="NCBI Taxonomy" id="955"/>
    <lineage>
        <taxon>Bacteria</taxon>
        <taxon>Pseudomonadati</taxon>
        <taxon>Pseudomonadota</taxon>
        <taxon>Alphaproteobacteria</taxon>
        <taxon>Rickettsiales</taxon>
        <taxon>Anaplasmataceae</taxon>
        <taxon>Wolbachieae</taxon>
        <taxon>Wolbachia</taxon>
    </lineage>
</organism>
<proteinExistence type="predicted"/>
<dbReference type="Proteomes" id="UP000175679">
    <property type="component" value="Unassembled WGS sequence"/>
</dbReference>
<evidence type="ECO:0000259" key="1">
    <source>
        <dbReference type="Pfam" id="PF01617"/>
    </source>
</evidence>
<name>A0A1E7QJG6_WOLPI</name>
<dbReference type="InterPro" id="IPR002566">
    <property type="entry name" value="Msp4_OMP-like"/>
</dbReference>
<comment type="caution">
    <text evidence="2">The sequence shown here is derived from an EMBL/GenBank/DDBJ whole genome shotgun (WGS) entry which is preliminary data.</text>
</comment>
<dbReference type="Gene3D" id="2.40.160.20">
    <property type="match status" value="1"/>
</dbReference>
<dbReference type="AlphaFoldDB" id="A0A1E7QJG6"/>
<accession>A0A1E7QJG6</accession>
<dbReference type="Pfam" id="PF01617">
    <property type="entry name" value="Surface_Ag_2"/>
    <property type="match status" value="1"/>
</dbReference>
<feature type="domain" description="Msp4/OMP-like" evidence="1">
    <location>
        <begin position="148"/>
        <end position="240"/>
    </location>
</feature>